<dbReference type="GeneID" id="36134472"/>
<dbReference type="KEGG" id="hfe:HFELIS_08560"/>
<dbReference type="AlphaFoldDB" id="E7ABX1"/>
<dbReference type="Proteomes" id="UP000007934">
    <property type="component" value="Chromosome"/>
</dbReference>
<dbReference type="eggNOG" id="ENOG503328N">
    <property type="taxonomic scope" value="Bacteria"/>
</dbReference>
<dbReference type="HOGENOM" id="CLU_176271_1_1_7"/>
<evidence type="ECO:0000313" key="2">
    <source>
        <dbReference type="Proteomes" id="UP000007934"/>
    </source>
</evidence>
<dbReference type="PROSITE" id="PS51257">
    <property type="entry name" value="PROKAR_LIPOPROTEIN"/>
    <property type="match status" value="1"/>
</dbReference>
<dbReference type="InterPro" id="IPR025113">
    <property type="entry name" value="TRL-like"/>
</dbReference>
<evidence type="ECO:0000313" key="1">
    <source>
        <dbReference type="EMBL" id="CBY82940.1"/>
    </source>
</evidence>
<name>E7ABX1_HELFC</name>
<sequence length="103" mass="10645">MANLVKIVSSCACVGLLITGCGTSIPVGTLYTGVKLPVSGKDAKYSKEGRAVCQSYLSIVALGDCSVEAAAKAGGITDIKTVDTKVENYLGFYGKYTTIVRGD</sequence>
<dbReference type="OrthoDB" id="5520849at2"/>
<dbReference type="Pfam" id="PF13146">
    <property type="entry name" value="TRL"/>
    <property type="match status" value="1"/>
</dbReference>
<protein>
    <recommendedName>
        <fullName evidence="3">Protein trl</fullName>
    </recommendedName>
</protein>
<evidence type="ECO:0008006" key="3">
    <source>
        <dbReference type="Google" id="ProtNLM"/>
    </source>
</evidence>
<dbReference type="EMBL" id="FQ670179">
    <property type="protein sequence ID" value="CBY82940.1"/>
    <property type="molecule type" value="Genomic_DNA"/>
</dbReference>
<keyword evidence="2" id="KW-1185">Reference proteome</keyword>
<gene>
    <name evidence="1" type="ordered locus">Hfelis_08560</name>
</gene>
<dbReference type="RefSeq" id="WP_013469306.1">
    <property type="nucleotide sequence ID" value="NC_014810.2"/>
</dbReference>
<organism evidence="1 2">
    <name type="scientific">Helicobacter felis (strain ATCC 49179 / CCUG 28539 / NCTC 12436 / CS1)</name>
    <dbReference type="NCBI Taxonomy" id="936155"/>
    <lineage>
        <taxon>Bacteria</taxon>
        <taxon>Pseudomonadati</taxon>
        <taxon>Campylobacterota</taxon>
        <taxon>Epsilonproteobacteria</taxon>
        <taxon>Campylobacterales</taxon>
        <taxon>Helicobacteraceae</taxon>
        <taxon>Helicobacter</taxon>
    </lineage>
</organism>
<proteinExistence type="predicted"/>
<reference evidence="1 2" key="1">
    <citation type="journal article" date="2011" name="Genome Biol. Evol.">
        <title>Comparative whole genome sequence analysis of the carcinogenic bacterial model pathogen Helicobacter felis.</title>
        <authorList>
            <person name="Arnold I.C."/>
            <person name="Zigova Z."/>
            <person name="Holden M."/>
            <person name="Lawley T.D."/>
            <person name="Rad R."/>
            <person name="Dougan G."/>
            <person name="Falkow S."/>
            <person name="Bentley S.D."/>
            <person name="Muller A."/>
        </authorList>
    </citation>
    <scope>NUCLEOTIDE SEQUENCE [LARGE SCALE GENOMIC DNA]</scope>
    <source>
        <strain evidence="2">ATCC 49179 / CCUG 28539 / NCTC 12436 / CS1</strain>
    </source>
</reference>
<dbReference type="STRING" id="936155.HFELIS_08560"/>
<accession>E7ABX1</accession>